<keyword evidence="2" id="KW-1185">Reference proteome</keyword>
<sequence length="59" mass="6874">MTDELCVTLDALCDFQVPIRFKSENRTGEDGLRPLTVEIDPNIKRSDRHRCRVKFVLLL</sequence>
<accession>A0ABS4R0T2</accession>
<dbReference type="Proteomes" id="UP000730739">
    <property type="component" value="Unassembled WGS sequence"/>
</dbReference>
<dbReference type="EMBL" id="JAGILA010000003">
    <property type="protein sequence ID" value="MBP2236299.1"/>
    <property type="molecule type" value="Genomic_DNA"/>
</dbReference>
<reference evidence="1 2" key="1">
    <citation type="submission" date="2021-03" db="EMBL/GenBank/DDBJ databases">
        <title>Genomic Encyclopedia of Type Strains, Phase IV (KMG-IV): sequencing the most valuable type-strain genomes for metagenomic binning, comparative biology and taxonomic classification.</title>
        <authorList>
            <person name="Goeker M."/>
        </authorList>
    </citation>
    <scope>NUCLEOTIDE SEQUENCE [LARGE SCALE GENOMIC DNA]</scope>
    <source>
        <strain evidence="1 2">DSM 13372</strain>
    </source>
</reference>
<evidence type="ECO:0000313" key="2">
    <source>
        <dbReference type="Proteomes" id="UP000730739"/>
    </source>
</evidence>
<name>A0ABS4R0T2_9HYPH</name>
<evidence type="ECO:0000313" key="1">
    <source>
        <dbReference type="EMBL" id="MBP2236299.1"/>
    </source>
</evidence>
<comment type="caution">
    <text evidence="1">The sequence shown here is derived from an EMBL/GenBank/DDBJ whole genome shotgun (WGS) entry which is preliminary data.</text>
</comment>
<organism evidence="1 2">
    <name type="scientific">Sinorhizobium kostiense</name>
    <dbReference type="NCBI Taxonomy" id="76747"/>
    <lineage>
        <taxon>Bacteria</taxon>
        <taxon>Pseudomonadati</taxon>
        <taxon>Pseudomonadota</taxon>
        <taxon>Alphaproteobacteria</taxon>
        <taxon>Hyphomicrobiales</taxon>
        <taxon>Rhizobiaceae</taxon>
        <taxon>Sinorhizobium/Ensifer group</taxon>
        <taxon>Sinorhizobium</taxon>
    </lineage>
</organism>
<gene>
    <name evidence="1" type="ORF">J2Z31_002813</name>
</gene>
<proteinExistence type="predicted"/>
<protein>
    <submittedName>
        <fullName evidence="1">Uncharacterized protein</fullName>
    </submittedName>
</protein>